<dbReference type="Proteomes" id="UP001162992">
    <property type="component" value="Chromosome 1"/>
</dbReference>
<sequence>MSDMVSIAASVGLQACVISLHTRAAPIFSYPSLHFKHFLHIGATVSRSSSSTRRRRRCSSGSKSKHDPFAQVKASASDTRSSSHPVDATTAEEAINVGLSLFSKGRVTDAMAQFNVALELNPTPEEAQAALYNKACCHSYREEGEQAAQTLRIALRQYNLKFSTILNDPDMAPFRSMPEFKQLQNEARAGGQEIGNSFRRDLKLISEVQAPFRGIRKVLYAVFSVAAGISTLFTIPRFLLAFQGGEGAPDKLETAQNLAINVGGIVVLVTLYIWDSKKEEEEMLQITRNETLSRLPVRLATNRIVELAQLREFTRPVILAGKKDTITRAVQRSEKYRRELQERGVLVIPLIWSDKKEELVKKKGFGILRKSSQDDFDKRADDIASRAVIQSEKKFLADVVSQKEWESWIQEQQESKGLKPGEDVFIVLRLDGRVRKSGQGMPDWAELVNELPRLDSLVSKLEK</sequence>
<proteinExistence type="predicted"/>
<dbReference type="EMBL" id="CM055092">
    <property type="protein sequence ID" value="KAJ7570091.1"/>
    <property type="molecule type" value="Genomic_DNA"/>
</dbReference>
<gene>
    <name evidence="1" type="ORF">O6H91_01G106600</name>
</gene>
<keyword evidence="2" id="KW-1185">Reference proteome</keyword>
<evidence type="ECO:0000313" key="2">
    <source>
        <dbReference type="Proteomes" id="UP001162992"/>
    </source>
</evidence>
<protein>
    <submittedName>
        <fullName evidence="1">Uncharacterized protein</fullName>
    </submittedName>
</protein>
<organism evidence="1 2">
    <name type="scientific">Diphasiastrum complanatum</name>
    <name type="common">Issler's clubmoss</name>
    <name type="synonym">Lycopodium complanatum</name>
    <dbReference type="NCBI Taxonomy" id="34168"/>
    <lineage>
        <taxon>Eukaryota</taxon>
        <taxon>Viridiplantae</taxon>
        <taxon>Streptophyta</taxon>
        <taxon>Embryophyta</taxon>
        <taxon>Tracheophyta</taxon>
        <taxon>Lycopodiopsida</taxon>
        <taxon>Lycopodiales</taxon>
        <taxon>Lycopodiaceae</taxon>
        <taxon>Lycopodioideae</taxon>
        <taxon>Diphasiastrum</taxon>
    </lineage>
</organism>
<name>A0ACC2EUF5_DIPCM</name>
<reference evidence="2" key="1">
    <citation type="journal article" date="2024" name="Proc. Natl. Acad. Sci. U.S.A.">
        <title>Extraordinary preservation of gene collinearity over three hundred million years revealed in homosporous lycophytes.</title>
        <authorList>
            <person name="Li C."/>
            <person name="Wickell D."/>
            <person name="Kuo L.Y."/>
            <person name="Chen X."/>
            <person name="Nie B."/>
            <person name="Liao X."/>
            <person name="Peng D."/>
            <person name="Ji J."/>
            <person name="Jenkins J."/>
            <person name="Williams M."/>
            <person name="Shu S."/>
            <person name="Plott C."/>
            <person name="Barry K."/>
            <person name="Rajasekar S."/>
            <person name="Grimwood J."/>
            <person name="Han X."/>
            <person name="Sun S."/>
            <person name="Hou Z."/>
            <person name="He W."/>
            <person name="Dai G."/>
            <person name="Sun C."/>
            <person name="Schmutz J."/>
            <person name="Leebens-Mack J.H."/>
            <person name="Li F.W."/>
            <person name="Wang L."/>
        </authorList>
    </citation>
    <scope>NUCLEOTIDE SEQUENCE [LARGE SCALE GENOMIC DNA]</scope>
    <source>
        <strain evidence="2">cv. PW_Plant_1</strain>
    </source>
</reference>
<evidence type="ECO:0000313" key="1">
    <source>
        <dbReference type="EMBL" id="KAJ7570091.1"/>
    </source>
</evidence>
<accession>A0ACC2EUF5</accession>
<comment type="caution">
    <text evidence="1">The sequence shown here is derived from an EMBL/GenBank/DDBJ whole genome shotgun (WGS) entry which is preliminary data.</text>
</comment>